<dbReference type="RefSeq" id="WP_184750134.1">
    <property type="nucleotide sequence ID" value="NZ_BAAAJR010000003.1"/>
</dbReference>
<feature type="transmembrane region" description="Helical" evidence="1">
    <location>
        <begin position="68"/>
        <end position="90"/>
    </location>
</feature>
<organism evidence="2 3">
    <name type="scientific">Microbacterium thalassium</name>
    <dbReference type="NCBI Taxonomy" id="362649"/>
    <lineage>
        <taxon>Bacteria</taxon>
        <taxon>Bacillati</taxon>
        <taxon>Actinomycetota</taxon>
        <taxon>Actinomycetes</taxon>
        <taxon>Micrococcales</taxon>
        <taxon>Microbacteriaceae</taxon>
        <taxon>Microbacterium</taxon>
    </lineage>
</organism>
<feature type="transmembrane region" description="Helical" evidence="1">
    <location>
        <begin position="102"/>
        <end position="134"/>
    </location>
</feature>
<reference evidence="2 3" key="1">
    <citation type="submission" date="2020-08" db="EMBL/GenBank/DDBJ databases">
        <title>Sequencing the genomes of 1000 actinobacteria strains.</title>
        <authorList>
            <person name="Klenk H.-P."/>
        </authorList>
    </citation>
    <scope>NUCLEOTIDE SEQUENCE [LARGE SCALE GENOMIC DNA]</scope>
    <source>
        <strain evidence="2 3">DSM 12511</strain>
    </source>
</reference>
<gene>
    <name evidence="2" type="ORF">HD594_001254</name>
</gene>
<proteinExistence type="predicted"/>
<keyword evidence="1" id="KW-0812">Transmembrane</keyword>
<dbReference type="EMBL" id="JACHML010000001">
    <property type="protein sequence ID" value="MBB6390941.1"/>
    <property type="molecule type" value="Genomic_DNA"/>
</dbReference>
<accession>A0A7X0FPX6</accession>
<evidence type="ECO:0000256" key="1">
    <source>
        <dbReference type="SAM" id="Phobius"/>
    </source>
</evidence>
<feature type="transmembrane region" description="Helical" evidence="1">
    <location>
        <begin position="209"/>
        <end position="229"/>
    </location>
</feature>
<keyword evidence="3" id="KW-1185">Reference proteome</keyword>
<comment type="caution">
    <text evidence="2">The sequence shown here is derived from an EMBL/GenBank/DDBJ whole genome shotgun (WGS) entry which is preliminary data.</text>
</comment>
<protein>
    <recommendedName>
        <fullName evidence="4">DUF4386 family protein</fullName>
    </recommendedName>
</protein>
<feature type="transmembrane region" description="Helical" evidence="1">
    <location>
        <begin position="140"/>
        <end position="168"/>
    </location>
</feature>
<keyword evidence="1" id="KW-1133">Transmembrane helix</keyword>
<dbReference type="Proteomes" id="UP000537775">
    <property type="component" value="Unassembled WGS sequence"/>
</dbReference>
<feature type="transmembrane region" description="Helical" evidence="1">
    <location>
        <begin position="175"/>
        <end position="197"/>
    </location>
</feature>
<keyword evidence="1" id="KW-0472">Membrane</keyword>
<evidence type="ECO:0000313" key="3">
    <source>
        <dbReference type="Proteomes" id="UP000537775"/>
    </source>
</evidence>
<name>A0A7X0FPX6_9MICO</name>
<feature type="transmembrane region" description="Helical" evidence="1">
    <location>
        <begin position="26"/>
        <end position="48"/>
    </location>
</feature>
<sequence length="234" mass="23693">MSNSHRASVAVPIATTWPTITPTTRWTALVGTVLYLLELVFLFGLWVAPAAGLSAAELTQHWAANAGMHAFNVACVSIAVLGRIVFAAAVRDALRVSPRVRVVADIAFAITVAGVAIEIALMTVGSGVAVVGAVDEGAAVLAAGIVGLGQAGTGVPVAMGISGILLSIAMLRTKVVASWISVVGLLGGIAFAALILAPLPGLAAFATPVALLALVLVVIWMLATSIAFIRRTNA</sequence>
<dbReference type="AlphaFoldDB" id="A0A7X0FPX6"/>
<evidence type="ECO:0000313" key="2">
    <source>
        <dbReference type="EMBL" id="MBB6390941.1"/>
    </source>
</evidence>
<evidence type="ECO:0008006" key="4">
    <source>
        <dbReference type="Google" id="ProtNLM"/>
    </source>
</evidence>